<name>A0A9N9FUQ2_9GLOM</name>
<dbReference type="OrthoDB" id="10503289at2759"/>
<dbReference type="Proteomes" id="UP000789570">
    <property type="component" value="Unassembled WGS sequence"/>
</dbReference>
<proteinExistence type="predicted"/>
<accession>A0A9N9FUQ2</accession>
<dbReference type="EMBL" id="CAJVPQ010001535">
    <property type="protein sequence ID" value="CAG8557484.1"/>
    <property type="molecule type" value="Genomic_DNA"/>
</dbReference>
<sequence length="48" mass="5597">MFFNETNSNKVNTITLDNNVYFDETNKVNINDGDSNLWDPKDMREPSV</sequence>
<gene>
    <name evidence="1" type="ORF">FCALED_LOCUS6428</name>
</gene>
<reference evidence="1" key="1">
    <citation type="submission" date="2021-06" db="EMBL/GenBank/DDBJ databases">
        <authorList>
            <person name="Kallberg Y."/>
            <person name="Tangrot J."/>
            <person name="Rosling A."/>
        </authorList>
    </citation>
    <scope>NUCLEOTIDE SEQUENCE</scope>
    <source>
        <strain evidence="1">UK204</strain>
    </source>
</reference>
<organism evidence="1 2">
    <name type="scientific">Funneliformis caledonium</name>
    <dbReference type="NCBI Taxonomy" id="1117310"/>
    <lineage>
        <taxon>Eukaryota</taxon>
        <taxon>Fungi</taxon>
        <taxon>Fungi incertae sedis</taxon>
        <taxon>Mucoromycota</taxon>
        <taxon>Glomeromycotina</taxon>
        <taxon>Glomeromycetes</taxon>
        <taxon>Glomerales</taxon>
        <taxon>Glomeraceae</taxon>
        <taxon>Funneliformis</taxon>
    </lineage>
</organism>
<dbReference type="AlphaFoldDB" id="A0A9N9FUQ2"/>
<evidence type="ECO:0000313" key="2">
    <source>
        <dbReference type="Proteomes" id="UP000789570"/>
    </source>
</evidence>
<protein>
    <submittedName>
        <fullName evidence="1">12920_t:CDS:1</fullName>
    </submittedName>
</protein>
<keyword evidence="2" id="KW-1185">Reference proteome</keyword>
<comment type="caution">
    <text evidence="1">The sequence shown here is derived from an EMBL/GenBank/DDBJ whole genome shotgun (WGS) entry which is preliminary data.</text>
</comment>
<evidence type="ECO:0000313" key="1">
    <source>
        <dbReference type="EMBL" id="CAG8557484.1"/>
    </source>
</evidence>